<comment type="subunit">
    <text evidence="8">The Tol-Pal system is composed of five core proteins: the inner membrane proteins TolA, TolQ and TolR, the periplasmic protein TolB and the outer membrane protein Pal. They form a network linking the inner and outer membranes and the peptidoglycan layer.</text>
</comment>
<dbReference type="Pfam" id="PF00691">
    <property type="entry name" value="OmpA"/>
    <property type="match status" value="1"/>
</dbReference>
<keyword evidence="5 8" id="KW-0998">Cell outer membrane</keyword>
<evidence type="ECO:0000256" key="6">
    <source>
        <dbReference type="ARBA" id="ARBA00023288"/>
    </source>
</evidence>
<dbReference type="PRINTS" id="PR01021">
    <property type="entry name" value="OMPADOMAIN"/>
</dbReference>
<proteinExistence type="inferred from homology"/>
<dbReference type="PANTHER" id="PTHR30329">
    <property type="entry name" value="STATOR ELEMENT OF FLAGELLAR MOTOR COMPLEX"/>
    <property type="match status" value="1"/>
</dbReference>
<comment type="similarity">
    <text evidence="8">Belongs to the Pal lipoprotein family.</text>
</comment>
<dbReference type="HAMAP" id="MF_02204">
    <property type="entry name" value="Pal"/>
    <property type="match status" value="1"/>
</dbReference>
<keyword evidence="3 8" id="KW-0472">Membrane</keyword>
<comment type="subcellular location">
    <subcellularLocation>
        <location evidence="8">Cell outer membrane</location>
        <topology evidence="8">Lipid-anchor</topology>
    </subcellularLocation>
</comment>
<keyword evidence="2 8" id="KW-0732">Signal</keyword>
<organism evidence="11 12">
    <name type="scientific">Agarivorans aestuarii</name>
    <dbReference type="NCBI Taxonomy" id="1563703"/>
    <lineage>
        <taxon>Bacteria</taxon>
        <taxon>Pseudomonadati</taxon>
        <taxon>Pseudomonadota</taxon>
        <taxon>Gammaproteobacteria</taxon>
        <taxon>Alteromonadales</taxon>
        <taxon>Alteromonadaceae</taxon>
        <taxon>Agarivorans</taxon>
    </lineage>
</organism>
<dbReference type="RefSeq" id="WP_163134966.1">
    <property type="nucleotide sequence ID" value="NZ_JAYDYW010000002.1"/>
</dbReference>
<evidence type="ECO:0000256" key="5">
    <source>
        <dbReference type="ARBA" id="ARBA00023237"/>
    </source>
</evidence>
<dbReference type="PROSITE" id="PS51123">
    <property type="entry name" value="OMPA_2"/>
    <property type="match status" value="1"/>
</dbReference>
<keyword evidence="12" id="KW-1185">Reference proteome</keyword>
<dbReference type="InterPro" id="IPR050330">
    <property type="entry name" value="Bact_OuterMem_StrucFunc"/>
</dbReference>
<dbReference type="InterPro" id="IPR006664">
    <property type="entry name" value="OMP_bac"/>
</dbReference>
<feature type="signal peptide" evidence="9">
    <location>
        <begin position="1"/>
        <end position="20"/>
    </location>
</feature>
<dbReference type="Proteomes" id="UP001310248">
    <property type="component" value="Unassembled WGS sequence"/>
</dbReference>
<evidence type="ECO:0000256" key="4">
    <source>
        <dbReference type="ARBA" id="ARBA00023139"/>
    </source>
</evidence>
<feature type="domain" description="OmpA-like" evidence="10">
    <location>
        <begin position="74"/>
        <end position="187"/>
    </location>
</feature>
<dbReference type="SUPFAM" id="SSF103088">
    <property type="entry name" value="OmpA-like"/>
    <property type="match status" value="1"/>
</dbReference>
<keyword evidence="1 8" id="KW-0132">Cell division</keyword>
<name>A0ABU7FYZ3_9ALTE</name>
<evidence type="ECO:0000256" key="7">
    <source>
        <dbReference type="ARBA" id="ARBA00023306"/>
    </source>
</evidence>
<dbReference type="InterPro" id="IPR014169">
    <property type="entry name" value="Pal_lipo_C"/>
</dbReference>
<dbReference type="PANTHER" id="PTHR30329:SF21">
    <property type="entry name" value="LIPOPROTEIN YIAD-RELATED"/>
    <property type="match status" value="1"/>
</dbReference>
<dbReference type="NCBIfam" id="TIGR02802">
    <property type="entry name" value="Pal_lipo"/>
    <property type="match status" value="1"/>
</dbReference>
<dbReference type="PROSITE" id="PS51257">
    <property type="entry name" value="PROKAR_LIPOPROTEIN"/>
    <property type="match status" value="1"/>
</dbReference>
<dbReference type="Gene3D" id="3.30.1330.60">
    <property type="entry name" value="OmpA-like domain"/>
    <property type="match status" value="1"/>
</dbReference>
<evidence type="ECO:0000313" key="11">
    <source>
        <dbReference type="EMBL" id="MEE1672382.1"/>
    </source>
</evidence>
<dbReference type="EMBL" id="JAYDYW010000002">
    <property type="protein sequence ID" value="MEE1672382.1"/>
    <property type="molecule type" value="Genomic_DNA"/>
</dbReference>
<reference evidence="12" key="1">
    <citation type="submission" date="2023-07" db="EMBL/GenBank/DDBJ databases">
        <title>Draft genome sequence of Agarivorans aestuarii strain ZMCS4, a CAZymes producing bacteria isolated from the marine brown algae Clodostephus spongiosus.</title>
        <authorList>
            <person name="Lorente B."/>
            <person name="Cabral C."/>
            <person name="Frias J."/>
            <person name="Faria J."/>
            <person name="Toubarro D."/>
        </authorList>
    </citation>
    <scope>NUCLEOTIDE SEQUENCE [LARGE SCALE GENOMIC DNA]</scope>
    <source>
        <strain evidence="12">ZMCS4</strain>
    </source>
</reference>
<evidence type="ECO:0000256" key="9">
    <source>
        <dbReference type="SAM" id="SignalP"/>
    </source>
</evidence>
<keyword evidence="7 8" id="KW-0131">Cell cycle</keyword>
<dbReference type="InterPro" id="IPR006665">
    <property type="entry name" value="OmpA-like"/>
</dbReference>
<keyword evidence="4 8" id="KW-0564">Palmitate</keyword>
<comment type="caution">
    <text evidence="11">The sequence shown here is derived from an EMBL/GenBank/DDBJ whole genome shotgun (WGS) entry which is preliminary data.</text>
</comment>
<accession>A0ABU7FYZ3</accession>
<comment type="function">
    <text evidence="8">Part of the Tol-Pal system, which plays a role in outer membrane invagination during cell division and is important for maintaining outer membrane integrity.</text>
</comment>
<feature type="chain" id="PRO_5046866738" description="Peptidoglycan-associated lipoprotein" evidence="9">
    <location>
        <begin position="21"/>
        <end position="187"/>
    </location>
</feature>
<dbReference type="CDD" id="cd07185">
    <property type="entry name" value="OmpA_C-like"/>
    <property type="match status" value="1"/>
</dbReference>
<evidence type="ECO:0000256" key="8">
    <source>
        <dbReference type="HAMAP-Rule" id="MF_02204"/>
    </source>
</evidence>
<keyword evidence="6 8" id="KW-0449">Lipoprotein</keyword>
<evidence type="ECO:0000256" key="1">
    <source>
        <dbReference type="ARBA" id="ARBA00022618"/>
    </source>
</evidence>
<gene>
    <name evidence="8 11" type="primary">pal</name>
    <name evidence="11" type="ORF">SNR37_001703</name>
</gene>
<dbReference type="InterPro" id="IPR036737">
    <property type="entry name" value="OmpA-like_sf"/>
</dbReference>
<sequence length="187" mass="20349">MQFERVVKTVFLGLAFAGLAACSSNNTSDSDVSEQDKAGGVVIEDSNTGSDQENSGVEVGAVDPVLSAEEEERQKAAELRQSQVVYFEFDRSDIRDEFAEILEAHASYLRDNPSVTVLIEGHTDEKGTPEYNIALGERRGKAVSKYLQSLGVLASQISIVSYGEEKPVDNSHTDAAMAKNRRAVLVY</sequence>
<evidence type="ECO:0000256" key="2">
    <source>
        <dbReference type="ARBA" id="ARBA00022729"/>
    </source>
</evidence>
<evidence type="ECO:0000259" key="10">
    <source>
        <dbReference type="PROSITE" id="PS51123"/>
    </source>
</evidence>
<protein>
    <recommendedName>
        <fullName evidence="8">Peptidoglycan-associated lipoprotein</fullName>
        <shortName evidence="8">PAL</shortName>
    </recommendedName>
</protein>
<evidence type="ECO:0000256" key="3">
    <source>
        <dbReference type="ARBA" id="ARBA00023136"/>
    </source>
</evidence>
<dbReference type="InterPro" id="IPR039001">
    <property type="entry name" value="Pal"/>
</dbReference>
<evidence type="ECO:0000313" key="12">
    <source>
        <dbReference type="Proteomes" id="UP001310248"/>
    </source>
</evidence>